<evidence type="ECO:0000256" key="2">
    <source>
        <dbReference type="ARBA" id="ARBA00022723"/>
    </source>
</evidence>
<sequence>MANLAGRAVLIIADRAVDVAEASAGRFGPEPEAVFARWPEFSDWVGDLADLDGLSGVPIVASELGAPSPRPPQVFGIGLNYRDHAEEAELDIPAEPMVFTKFPSAITGPEATVELSSDRCDFEAELCVVIGTGGHRIDPDYAWQAIAGLTIGQDLSDRRVQFRDSPPQFSLGKSFPGFAPVGPWLVTADELADADDLGVRCEIDGEVMQDGRSSDMIFPVAQLVSRLSSVVTLLPGDVIFTGTPAGVGAVRQPRRYLKPGQVITTAIEGIGSIRTTLA</sequence>
<dbReference type="AlphaFoldDB" id="A0A4V3EMR4"/>
<keyword evidence="2" id="KW-0479">Metal-binding</keyword>
<accession>A0A4V3EMR4</accession>
<dbReference type="GO" id="GO:0016853">
    <property type="term" value="F:isomerase activity"/>
    <property type="evidence" value="ECO:0007669"/>
    <property type="project" value="UniProtKB-ARBA"/>
</dbReference>
<dbReference type="RefSeq" id="WP_243831917.1">
    <property type="nucleotide sequence ID" value="NZ_CP171129.1"/>
</dbReference>
<dbReference type="Gene3D" id="3.90.850.10">
    <property type="entry name" value="Fumarylacetoacetase-like, C-terminal domain"/>
    <property type="match status" value="1"/>
</dbReference>
<organism evidence="4 5">
    <name type="scientific">Naumannella halotolerans</name>
    <dbReference type="NCBI Taxonomy" id="993414"/>
    <lineage>
        <taxon>Bacteria</taxon>
        <taxon>Bacillati</taxon>
        <taxon>Actinomycetota</taxon>
        <taxon>Actinomycetes</taxon>
        <taxon>Propionibacteriales</taxon>
        <taxon>Propionibacteriaceae</taxon>
        <taxon>Naumannella</taxon>
    </lineage>
</organism>
<dbReference type="GO" id="GO:0019752">
    <property type="term" value="P:carboxylic acid metabolic process"/>
    <property type="evidence" value="ECO:0007669"/>
    <property type="project" value="UniProtKB-ARBA"/>
</dbReference>
<reference evidence="4 5" key="1">
    <citation type="submission" date="2019-03" db="EMBL/GenBank/DDBJ databases">
        <title>Genomic Encyclopedia of Archaeal and Bacterial Type Strains, Phase II (KMG-II): from individual species to whole genera.</title>
        <authorList>
            <person name="Goeker M."/>
        </authorList>
    </citation>
    <scope>NUCLEOTIDE SEQUENCE [LARGE SCALE GENOMIC DNA]</scope>
    <source>
        <strain evidence="4 5">DSM 24323</strain>
    </source>
</reference>
<comment type="caution">
    <text evidence="4">The sequence shown here is derived from an EMBL/GenBank/DDBJ whole genome shotgun (WGS) entry which is preliminary data.</text>
</comment>
<comment type="similarity">
    <text evidence="1">Belongs to the FAH family.</text>
</comment>
<dbReference type="EMBL" id="SOAW01000002">
    <property type="protein sequence ID" value="TDT31018.1"/>
    <property type="molecule type" value="Genomic_DNA"/>
</dbReference>
<dbReference type="PANTHER" id="PTHR42796:SF4">
    <property type="entry name" value="FUMARYLACETOACETATE HYDROLASE DOMAIN-CONTAINING PROTEIN 2A"/>
    <property type="match status" value="1"/>
</dbReference>
<dbReference type="InterPro" id="IPR036663">
    <property type="entry name" value="Fumarylacetoacetase_C_sf"/>
</dbReference>
<keyword evidence="5" id="KW-1185">Reference proteome</keyword>
<protein>
    <submittedName>
        <fullName evidence="4">2-keto-4-pentenoate hydratase/2-oxohepta-3-ene-1,7-dioic acid hydratase in catechol pathway</fullName>
    </submittedName>
</protein>
<dbReference type="InterPro" id="IPR011234">
    <property type="entry name" value="Fumarylacetoacetase-like_C"/>
</dbReference>
<gene>
    <name evidence="4" type="ORF">CLV29_2427</name>
</gene>
<evidence type="ECO:0000259" key="3">
    <source>
        <dbReference type="Pfam" id="PF01557"/>
    </source>
</evidence>
<feature type="domain" description="Fumarylacetoacetase-like C-terminal" evidence="3">
    <location>
        <begin position="74"/>
        <end position="277"/>
    </location>
</feature>
<dbReference type="FunFam" id="3.90.850.10:FF:000002">
    <property type="entry name" value="2-hydroxyhepta-2,4-diene-1,7-dioate isomerase"/>
    <property type="match status" value="1"/>
</dbReference>
<evidence type="ECO:0000256" key="1">
    <source>
        <dbReference type="ARBA" id="ARBA00010211"/>
    </source>
</evidence>
<dbReference type="PANTHER" id="PTHR42796">
    <property type="entry name" value="FUMARYLACETOACETATE HYDROLASE DOMAIN-CONTAINING PROTEIN 2A-RELATED"/>
    <property type="match status" value="1"/>
</dbReference>
<dbReference type="Pfam" id="PF01557">
    <property type="entry name" value="FAA_hydrolase"/>
    <property type="match status" value="1"/>
</dbReference>
<evidence type="ECO:0000313" key="4">
    <source>
        <dbReference type="EMBL" id="TDT31018.1"/>
    </source>
</evidence>
<dbReference type="Proteomes" id="UP000295371">
    <property type="component" value="Unassembled WGS sequence"/>
</dbReference>
<dbReference type="InterPro" id="IPR051121">
    <property type="entry name" value="FAH"/>
</dbReference>
<proteinExistence type="inferred from homology"/>
<dbReference type="GO" id="GO:0046872">
    <property type="term" value="F:metal ion binding"/>
    <property type="evidence" value="ECO:0007669"/>
    <property type="project" value="UniProtKB-KW"/>
</dbReference>
<dbReference type="SUPFAM" id="SSF56529">
    <property type="entry name" value="FAH"/>
    <property type="match status" value="1"/>
</dbReference>
<evidence type="ECO:0000313" key="5">
    <source>
        <dbReference type="Proteomes" id="UP000295371"/>
    </source>
</evidence>
<name>A0A4V3EMR4_9ACTN</name>